<comment type="similarity">
    <text evidence="1 5">Belongs to the TCP-1 chaperonin family.</text>
</comment>
<gene>
    <name evidence="7" type="ORF">ACFQE9_03445</name>
</gene>
<keyword evidence="2 5" id="KW-0547">Nucleotide-binding</keyword>
<dbReference type="PANTHER" id="PTHR11353">
    <property type="entry name" value="CHAPERONIN"/>
    <property type="match status" value="1"/>
</dbReference>
<comment type="caution">
    <text evidence="7">The sequence shown here is derived from an EMBL/GenBank/DDBJ whole genome shotgun (WGS) entry which is preliminary data.</text>
</comment>
<dbReference type="EMBL" id="JBHSXL010000003">
    <property type="protein sequence ID" value="MFC6891674.1"/>
    <property type="molecule type" value="Genomic_DNA"/>
</dbReference>
<feature type="compositionally biased region" description="Acidic residues" evidence="6">
    <location>
        <begin position="501"/>
        <end position="513"/>
    </location>
</feature>
<evidence type="ECO:0000256" key="4">
    <source>
        <dbReference type="ARBA" id="ARBA00023186"/>
    </source>
</evidence>
<evidence type="ECO:0000256" key="6">
    <source>
        <dbReference type="SAM" id="MobiDB-lite"/>
    </source>
</evidence>
<dbReference type="SUPFAM" id="SSF48592">
    <property type="entry name" value="GroEL equatorial domain-like"/>
    <property type="match status" value="1"/>
</dbReference>
<organism evidence="7 8">
    <name type="scientific">Halopenitus salinus</name>
    <dbReference type="NCBI Taxonomy" id="1198295"/>
    <lineage>
        <taxon>Archaea</taxon>
        <taxon>Methanobacteriati</taxon>
        <taxon>Methanobacteriota</taxon>
        <taxon>Stenosarchaea group</taxon>
        <taxon>Halobacteria</taxon>
        <taxon>Halobacteriales</taxon>
        <taxon>Haloferacaceae</taxon>
        <taxon>Halopenitus</taxon>
    </lineage>
</organism>
<dbReference type="SUPFAM" id="SSF52029">
    <property type="entry name" value="GroEL apical domain-like"/>
    <property type="match status" value="1"/>
</dbReference>
<accession>A0ABD5UQC0</accession>
<dbReference type="Gene3D" id="3.50.7.10">
    <property type="entry name" value="GroEL"/>
    <property type="match status" value="1"/>
</dbReference>
<dbReference type="AlphaFoldDB" id="A0ABD5UQC0"/>
<evidence type="ECO:0000256" key="2">
    <source>
        <dbReference type="ARBA" id="ARBA00022741"/>
    </source>
</evidence>
<dbReference type="InterPro" id="IPR017998">
    <property type="entry name" value="Chaperone_TCP-1"/>
</dbReference>
<dbReference type="InterPro" id="IPR002423">
    <property type="entry name" value="Cpn60/GroEL/TCP-1"/>
</dbReference>
<sequence>MTSDDLVAGVRTVCDVVRGSLGPFGASRLLIQKEGNVTATASTRELLERLDVEDPAVTLLESTAEGFGDRHGDGTGTVITLVGALLSEAERLSELGLHPTTIERGYRESLETALDALDRTSRPLSSVGSTAVARTAMTGTRDPQVRERVADRIAEAVETIGPRARTDLTVFSRTGGAVAETDLVRGVVTDRGPILDSMPRSATDGIAVLSDSVDVPHIGSIAGRVSKRVVLETDSFEERRRIADREAEEFAEILEAAVDAGCRVVITERSVNERVQSALAAHGILGIQRVDEDVLARIARATGARVVPALAEIDERALGTGTVEVQRKAGRDVTVVSSSAGDPVYTLFSRAPDPRSVTAFEDSLEAAVAATAAVAEDERVVPGGGAAEATAARAVEEAARSIDDRHQLPAEAFGRALVSVPRALAATAGVDAGRAVIRMRVARTEGRDAIGVDALAGEVTNVLGEDPIVEPTALKRAILSAATDAAVQLIRIDEQLPANDLSEEEFDPPEEVDMPAPGS</sequence>
<keyword evidence="4 5" id="KW-0143">Chaperone</keyword>
<evidence type="ECO:0000256" key="1">
    <source>
        <dbReference type="ARBA" id="ARBA00008020"/>
    </source>
</evidence>
<protein>
    <submittedName>
        <fullName evidence="7">TCP-1/cpn60 chaperonin family protein</fullName>
    </submittedName>
</protein>
<dbReference type="PRINTS" id="PR00304">
    <property type="entry name" value="TCOMPLEXTCP1"/>
</dbReference>
<dbReference type="InterPro" id="IPR027410">
    <property type="entry name" value="TCP-1-like_intermed_sf"/>
</dbReference>
<proteinExistence type="inferred from homology"/>
<dbReference type="Gene3D" id="1.10.560.10">
    <property type="entry name" value="GroEL-like equatorial domain"/>
    <property type="match status" value="1"/>
</dbReference>
<keyword evidence="8" id="KW-1185">Reference proteome</keyword>
<feature type="region of interest" description="Disordered" evidence="6">
    <location>
        <begin position="498"/>
        <end position="519"/>
    </location>
</feature>
<keyword evidence="3 5" id="KW-0067">ATP-binding</keyword>
<evidence type="ECO:0000256" key="5">
    <source>
        <dbReference type="RuleBase" id="RU004187"/>
    </source>
</evidence>
<evidence type="ECO:0000313" key="8">
    <source>
        <dbReference type="Proteomes" id="UP001596296"/>
    </source>
</evidence>
<dbReference type="InterPro" id="IPR027409">
    <property type="entry name" value="GroEL-like_apical_dom_sf"/>
</dbReference>
<dbReference type="GO" id="GO:0005524">
    <property type="term" value="F:ATP binding"/>
    <property type="evidence" value="ECO:0007669"/>
    <property type="project" value="UniProtKB-KW"/>
</dbReference>
<dbReference type="Gene3D" id="3.30.260.10">
    <property type="entry name" value="TCP-1-like chaperonin intermediate domain"/>
    <property type="match status" value="1"/>
</dbReference>
<dbReference type="Proteomes" id="UP001596296">
    <property type="component" value="Unassembled WGS sequence"/>
</dbReference>
<evidence type="ECO:0000256" key="3">
    <source>
        <dbReference type="ARBA" id="ARBA00022840"/>
    </source>
</evidence>
<reference evidence="7 8" key="1">
    <citation type="journal article" date="2019" name="Int. J. Syst. Evol. Microbiol.">
        <title>The Global Catalogue of Microorganisms (GCM) 10K type strain sequencing project: providing services to taxonomists for standard genome sequencing and annotation.</title>
        <authorList>
            <consortium name="The Broad Institute Genomics Platform"/>
            <consortium name="The Broad Institute Genome Sequencing Center for Infectious Disease"/>
            <person name="Wu L."/>
            <person name="Ma J."/>
        </authorList>
    </citation>
    <scope>NUCLEOTIDE SEQUENCE [LARGE SCALE GENOMIC DNA]</scope>
    <source>
        <strain evidence="7 8">SKJ47</strain>
    </source>
</reference>
<evidence type="ECO:0000313" key="7">
    <source>
        <dbReference type="EMBL" id="MFC6891674.1"/>
    </source>
</evidence>
<dbReference type="RefSeq" id="WP_379740355.1">
    <property type="nucleotide sequence ID" value="NZ_JBHSVN010000001.1"/>
</dbReference>
<name>A0ABD5UQC0_9EURY</name>
<dbReference type="Pfam" id="PF00118">
    <property type="entry name" value="Cpn60_TCP1"/>
    <property type="match status" value="1"/>
</dbReference>
<dbReference type="InterPro" id="IPR027413">
    <property type="entry name" value="GROEL-like_equatorial_sf"/>
</dbReference>